<keyword evidence="2 6" id="KW-0808">Transferase</keyword>
<evidence type="ECO:0000256" key="2">
    <source>
        <dbReference type="ARBA" id="ARBA00022679"/>
    </source>
</evidence>
<comment type="similarity">
    <text evidence="5 6">Belongs to the autoinducer synthase family.</text>
</comment>
<dbReference type="GO" id="GO:0061579">
    <property type="term" value="F:N-acyl homoserine lactone synthase activity"/>
    <property type="evidence" value="ECO:0007669"/>
    <property type="project" value="UniProtKB-UniRule"/>
</dbReference>
<evidence type="ECO:0000256" key="4">
    <source>
        <dbReference type="ARBA" id="ARBA00022929"/>
    </source>
</evidence>
<dbReference type="EC" id="2.3.1.184" evidence="6"/>
<proteinExistence type="inferred from homology"/>
<dbReference type="GO" id="GO:0009372">
    <property type="term" value="P:quorum sensing"/>
    <property type="evidence" value="ECO:0007669"/>
    <property type="project" value="UniProtKB-UniRule"/>
</dbReference>
<keyword evidence="4 5" id="KW-0071">Autoinducer synthesis</keyword>
<dbReference type="PANTHER" id="PTHR39322">
    <property type="entry name" value="ACYL-HOMOSERINE-LACTONE SYNTHASE"/>
    <property type="match status" value="1"/>
</dbReference>
<comment type="catalytic activity">
    <reaction evidence="6">
        <text>a fatty acyl-[ACP] + S-adenosyl-L-methionine = an N-acyl-L-homoserine lactone + S-methyl-5'-thioadenosine + holo-[ACP] + H(+)</text>
        <dbReference type="Rhea" id="RHEA:10096"/>
        <dbReference type="Rhea" id="RHEA-COMP:9685"/>
        <dbReference type="Rhea" id="RHEA-COMP:14125"/>
        <dbReference type="ChEBI" id="CHEBI:15378"/>
        <dbReference type="ChEBI" id="CHEBI:17509"/>
        <dbReference type="ChEBI" id="CHEBI:55474"/>
        <dbReference type="ChEBI" id="CHEBI:59789"/>
        <dbReference type="ChEBI" id="CHEBI:64479"/>
        <dbReference type="ChEBI" id="CHEBI:138651"/>
        <dbReference type="EC" id="2.3.1.184"/>
    </reaction>
</comment>
<gene>
    <name evidence="7" type="ORF">QO001_005554</name>
</gene>
<evidence type="ECO:0000256" key="6">
    <source>
        <dbReference type="RuleBase" id="RU361135"/>
    </source>
</evidence>
<dbReference type="GO" id="GO:0007165">
    <property type="term" value="P:signal transduction"/>
    <property type="evidence" value="ECO:0007669"/>
    <property type="project" value="TreeGrafter"/>
</dbReference>
<dbReference type="InterPro" id="IPR001690">
    <property type="entry name" value="Autoind_synthase"/>
</dbReference>
<keyword evidence="3 6" id="KW-0949">S-adenosyl-L-methionine</keyword>
<comment type="caution">
    <text evidence="7">The sequence shown here is derived from an EMBL/GenBank/DDBJ whole genome shotgun (WGS) entry which is preliminary data.</text>
</comment>
<name>A0AAJ1TZR1_9HYPH</name>
<evidence type="ECO:0000256" key="1">
    <source>
        <dbReference type="ARBA" id="ARBA00022654"/>
    </source>
</evidence>
<dbReference type="Pfam" id="PF00765">
    <property type="entry name" value="Autoind_synth"/>
    <property type="match status" value="1"/>
</dbReference>
<dbReference type="Proteomes" id="UP001223420">
    <property type="component" value="Unassembled WGS sequence"/>
</dbReference>
<dbReference type="Gene3D" id="3.40.630.30">
    <property type="match status" value="1"/>
</dbReference>
<evidence type="ECO:0000256" key="5">
    <source>
        <dbReference type="PROSITE-ProRule" id="PRU00533"/>
    </source>
</evidence>
<dbReference type="PANTHER" id="PTHR39322:SF1">
    <property type="entry name" value="ISOVALERYL-HOMOSERINE LACTONE SYNTHASE"/>
    <property type="match status" value="1"/>
</dbReference>
<dbReference type="RefSeq" id="WP_230367860.1">
    <property type="nucleotide sequence ID" value="NZ_JAJALK010000016.1"/>
</dbReference>
<keyword evidence="7" id="KW-0012">Acyltransferase</keyword>
<reference evidence="7" key="1">
    <citation type="submission" date="2023-07" db="EMBL/GenBank/DDBJ databases">
        <title>Genomic Encyclopedia of Type Strains, Phase IV (KMG-IV): sequencing the most valuable type-strain genomes for metagenomic binning, comparative biology and taxonomic classification.</title>
        <authorList>
            <person name="Goeker M."/>
        </authorList>
    </citation>
    <scope>NUCLEOTIDE SEQUENCE</scope>
    <source>
        <strain evidence="7">DSM 19569</strain>
    </source>
</reference>
<dbReference type="SUPFAM" id="SSF55729">
    <property type="entry name" value="Acyl-CoA N-acyltransferases (Nat)"/>
    <property type="match status" value="1"/>
</dbReference>
<evidence type="ECO:0000256" key="3">
    <source>
        <dbReference type="ARBA" id="ARBA00022691"/>
    </source>
</evidence>
<dbReference type="EMBL" id="JAUSWL010000015">
    <property type="protein sequence ID" value="MDQ0546602.1"/>
    <property type="molecule type" value="Genomic_DNA"/>
</dbReference>
<protein>
    <recommendedName>
        <fullName evidence="6">Acyl-homoserine-lactone synthase</fullName>
        <ecNumber evidence="6">2.3.1.184</ecNumber>
    </recommendedName>
    <alternativeName>
        <fullName evidence="6">Autoinducer synthesis protein</fullName>
    </alternativeName>
</protein>
<accession>A0AAJ1TZR1</accession>
<evidence type="ECO:0000313" key="8">
    <source>
        <dbReference type="Proteomes" id="UP001223420"/>
    </source>
</evidence>
<dbReference type="InterPro" id="IPR016181">
    <property type="entry name" value="Acyl_CoA_acyltransferase"/>
</dbReference>
<keyword evidence="1 5" id="KW-0673">Quorum sensing</keyword>
<sequence>MVVVIDDDNISQHGALLEKIYRFRHALFVDRLNWEACRRPDGREIDQFDGPGCIHLAYLEGGEITAYTRLLPTTRPHLLTEVYPHLAQRGPAPRGATVYEWTRCGTLPARREGRTGLIDPATAGIFTAAAEVARARGLDGLLAQTHPILVNRLMSCGWDVEPLGLPTRYSGHAILAVYARLMPDTVASSRAFFGLQASPLHETSLHAPRAPAVRLPVPAERRLHA</sequence>
<dbReference type="AlphaFoldDB" id="A0AAJ1TZR1"/>
<evidence type="ECO:0000313" key="7">
    <source>
        <dbReference type="EMBL" id="MDQ0546602.1"/>
    </source>
</evidence>
<organism evidence="7 8">
    <name type="scientific">Methylobacterium brachiatum</name>
    <dbReference type="NCBI Taxonomy" id="269660"/>
    <lineage>
        <taxon>Bacteria</taxon>
        <taxon>Pseudomonadati</taxon>
        <taxon>Pseudomonadota</taxon>
        <taxon>Alphaproteobacteria</taxon>
        <taxon>Hyphomicrobiales</taxon>
        <taxon>Methylobacteriaceae</taxon>
        <taxon>Methylobacterium</taxon>
    </lineage>
</organism>
<dbReference type="PROSITE" id="PS51187">
    <property type="entry name" value="AUTOINDUCER_SYNTH_2"/>
    <property type="match status" value="1"/>
</dbReference>
<dbReference type="PRINTS" id="PR01549">
    <property type="entry name" value="AUTOINDCRSYN"/>
</dbReference>